<name>A0A238XVN8_9BACT</name>
<dbReference type="AlphaFoldDB" id="A0A238XVN8"/>
<sequence>MATAMAVLFSQKASAKTYSAFYGTYIDYSSGNKTSGYSGTFYLNTGDLYQSTSFGISATRVEEKTEETVSFQGKQRTEIVTDYIDQLDFTLLYTNTDKILKNHIFSFGFHYILTDDKSTNNGSIFYFDGTYFKPYNWNSGLEFAVSFYPSTKVFQFVPHLGKYFYTKNFTYYTWVKGYYIKVGDTADFAFSKTNYFSGEFGVHFYKGNFDAGVFLWGGEQVFAVKNSGFVVYNLGDVYKGGIVFDGGYKIDKNYRVGFTASLNRFEYPDTGENAVQTSVTGYVGYTW</sequence>
<proteinExistence type="predicted"/>
<accession>A0A238XVN8</accession>
<protein>
    <submittedName>
        <fullName evidence="1">Uncharacterized protein</fullName>
    </submittedName>
</protein>
<keyword evidence="2" id="KW-1185">Reference proteome</keyword>
<organism evidence="1 2">
    <name type="scientific">Desulfurobacterium atlanticum</name>
    <dbReference type="NCBI Taxonomy" id="240169"/>
    <lineage>
        <taxon>Bacteria</taxon>
        <taxon>Pseudomonadati</taxon>
        <taxon>Aquificota</taxon>
        <taxon>Aquificia</taxon>
        <taxon>Desulfurobacteriales</taxon>
        <taxon>Desulfurobacteriaceae</taxon>
        <taxon>Desulfurobacterium</taxon>
    </lineage>
</organism>
<reference evidence="2" key="1">
    <citation type="submission" date="2017-06" db="EMBL/GenBank/DDBJ databases">
        <authorList>
            <person name="Varghese N."/>
            <person name="Submissions S."/>
        </authorList>
    </citation>
    <scope>NUCLEOTIDE SEQUENCE [LARGE SCALE GENOMIC DNA]</scope>
    <source>
        <strain evidence="2">DSM 15668</strain>
    </source>
</reference>
<dbReference type="EMBL" id="FZOB01000001">
    <property type="protein sequence ID" value="SNR62503.1"/>
    <property type="molecule type" value="Genomic_DNA"/>
</dbReference>
<evidence type="ECO:0000313" key="1">
    <source>
        <dbReference type="EMBL" id="SNR62503.1"/>
    </source>
</evidence>
<dbReference type="Proteomes" id="UP000198405">
    <property type="component" value="Unassembled WGS sequence"/>
</dbReference>
<evidence type="ECO:0000313" key="2">
    <source>
        <dbReference type="Proteomes" id="UP000198405"/>
    </source>
</evidence>
<gene>
    <name evidence="1" type="ORF">SAMN06265340_101275</name>
</gene>